<gene>
    <name evidence="1" type="ORF">Patl1_03855</name>
</gene>
<reference evidence="2" key="1">
    <citation type="journal article" date="2023" name="G3 (Bethesda)">
        <title>Genome assembly and association tests identify interacting loci associated with vigor, precocity, and sex in interspecific pistachio rootstocks.</title>
        <authorList>
            <person name="Palmer W."/>
            <person name="Jacygrad E."/>
            <person name="Sagayaradj S."/>
            <person name="Cavanaugh K."/>
            <person name="Han R."/>
            <person name="Bertier L."/>
            <person name="Beede B."/>
            <person name="Kafkas S."/>
            <person name="Golino D."/>
            <person name="Preece J."/>
            <person name="Michelmore R."/>
        </authorList>
    </citation>
    <scope>NUCLEOTIDE SEQUENCE [LARGE SCALE GENOMIC DNA]</scope>
</reference>
<evidence type="ECO:0000313" key="1">
    <source>
        <dbReference type="EMBL" id="KAJ0101987.1"/>
    </source>
</evidence>
<keyword evidence="2" id="KW-1185">Reference proteome</keyword>
<protein>
    <submittedName>
        <fullName evidence="1">Uncharacterized protein</fullName>
    </submittedName>
</protein>
<proteinExistence type="predicted"/>
<evidence type="ECO:0000313" key="2">
    <source>
        <dbReference type="Proteomes" id="UP001164250"/>
    </source>
</evidence>
<name>A0ACC1BSB5_9ROSI</name>
<sequence>MNAARLPHGRGLIGYIHKACYFIKILKLRHGIATDIKDIKLSLADIRRRAGDYNFKCIDQGDVIPHDSRVGSFFIPDAEVVGIESTIDQLIDLLVSGTSNRSVVAVVGEGGLGKTTLAGKIYKNDTVKKHFDCQAWITVGKECTKMDILRKTIQELEGVTGSTHGEMDKMVEKAMLATLERQLKDKCYMVVFDDVWTTDFWGYIEYALIEDNKSSRIMFTTRNRGIVDLIPFVYVYRLQPLPSDKAFELFCRKAFGLQRCCPPELEKLSHEILEKCGGLPLAIVAVGGLLSNKNKVAFEWKRLLDDLGSQLGSHSHLKDCNKVLLEGYLISCGRLVRLWIAEGFVPYFKRNTYEQVAEEFLIDLINRSLVQVVETNFVGRPRYCRVHDLMHEIILRKTECLGFSHFVNREHSNLSSKIRRISVQGSTDSVLESIKDSKIHSVSLFNVDRMPNSFMTTLVVDFKLIKVLDFEDSPIEYLPEEVGNLFHLHYLSVKNTKVKVLPKSIGKLVNLETFNLKCSLVTELPLEIKNLKKLRYLLIYRVDSSDRYEMVKIPVGFGSLLNLQKLGYVEANFEVLKELRKLRHLRKLGIRVTNGNEKDLCACIANMEKLECLVVESTSREEILDIESMTSPPHGLQSLFLRGNTKKLPDWIFKLEYIVRIGLDLSGLTDDPIRVLQALPNLLELRLWDTCHNEQLLFKEGWFQKLTRLQLFDFTGMELMIIEKGAMPNLEELGIGPCPQMKEIPIGIEHLRNLRILWFYLMLKEIYYMIKDEKWKKITQHLPEVRVTFKVEGKIFYQTPKYLSSISPIDFEQSIEEVK</sequence>
<dbReference type="EMBL" id="CM047899">
    <property type="protein sequence ID" value="KAJ0101987.1"/>
    <property type="molecule type" value="Genomic_DNA"/>
</dbReference>
<accession>A0ACC1BSB5</accession>
<comment type="caution">
    <text evidence="1">The sequence shown here is derived from an EMBL/GenBank/DDBJ whole genome shotgun (WGS) entry which is preliminary data.</text>
</comment>
<dbReference type="Proteomes" id="UP001164250">
    <property type="component" value="Chromosome 3"/>
</dbReference>
<organism evidence="1 2">
    <name type="scientific">Pistacia atlantica</name>
    <dbReference type="NCBI Taxonomy" id="434234"/>
    <lineage>
        <taxon>Eukaryota</taxon>
        <taxon>Viridiplantae</taxon>
        <taxon>Streptophyta</taxon>
        <taxon>Embryophyta</taxon>
        <taxon>Tracheophyta</taxon>
        <taxon>Spermatophyta</taxon>
        <taxon>Magnoliopsida</taxon>
        <taxon>eudicotyledons</taxon>
        <taxon>Gunneridae</taxon>
        <taxon>Pentapetalae</taxon>
        <taxon>rosids</taxon>
        <taxon>malvids</taxon>
        <taxon>Sapindales</taxon>
        <taxon>Anacardiaceae</taxon>
        <taxon>Pistacia</taxon>
    </lineage>
</organism>